<proteinExistence type="predicted"/>
<dbReference type="GeneID" id="106057855"/>
<dbReference type="RefSeq" id="XP_055889231.1">
    <property type="nucleotide sequence ID" value="XM_056033256.1"/>
</dbReference>
<dbReference type="OMA" id="NTHYRNT"/>
<dbReference type="OrthoDB" id="6134084at2759"/>
<accession>A0A9W3APS1</accession>
<sequence length="280" mass="31327">MASIKLAIRNSDICNRGSFMCEVTYINDEFGRNSDISIIRPNSDVSSLDSVHEKLDSLTASVNSLKSSVKKLQQCLLCQGSRPTDVDFPSGWTLAFRGTSAINKSVFDAYKTGTGIPANVESGCKQVDSSKPCTNHYRNNEVLNNWKGVNKVAFVLYEKNALVAYMVFDGRGTDNMNWFSQEKLELSSWTDLKTSSYNFFSIEGDLRPFNLIYRRFIVNKFYGGCGGDWGWFSAADFMPFFCPWEGANNYPSFAYVKGSNSTNWSTGKVGYADVMAIYVN</sequence>
<name>A0A9W3APS1_BIOGL</name>
<protein>
    <submittedName>
        <fullName evidence="2">Uncharacterized protein LOC106057855</fullName>
    </submittedName>
</protein>
<dbReference type="Proteomes" id="UP001165740">
    <property type="component" value="Chromosome 6"/>
</dbReference>
<evidence type="ECO:0000313" key="2">
    <source>
        <dbReference type="RefSeq" id="XP_055889231.1"/>
    </source>
</evidence>
<reference evidence="2" key="1">
    <citation type="submission" date="2025-08" db="UniProtKB">
        <authorList>
            <consortium name="RefSeq"/>
        </authorList>
    </citation>
    <scope>IDENTIFICATION</scope>
</reference>
<organism evidence="1 2">
    <name type="scientific">Biomphalaria glabrata</name>
    <name type="common">Bloodfluke planorb</name>
    <name type="synonym">Freshwater snail</name>
    <dbReference type="NCBI Taxonomy" id="6526"/>
    <lineage>
        <taxon>Eukaryota</taxon>
        <taxon>Metazoa</taxon>
        <taxon>Spiralia</taxon>
        <taxon>Lophotrochozoa</taxon>
        <taxon>Mollusca</taxon>
        <taxon>Gastropoda</taxon>
        <taxon>Heterobranchia</taxon>
        <taxon>Euthyneura</taxon>
        <taxon>Panpulmonata</taxon>
        <taxon>Hygrophila</taxon>
        <taxon>Lymnaeoidea</taxon>
        <taxon>Planorbidae</taxon>
        <taxon>Biomphalaria</taxon>
    </lineage>
</organism>
<keyword evidence="1" id="KW-1185">Reference proteome</keyword>
<dbReference type="AlphaFoldDB" id="A0A9W3APS1"/>
<evidence type="ECO:0000313" key="1">
    <source>
        <dbReference type="Proteomes" id="UP001165740"/>
    </source>
</evidence>
<gene>
    <name evidence="2" type="primary">LOC106057855</name>
</gene>